<dbReference type="Proteomes" id="UP000217758">
    <property type="component" value="Chromosome"/>
</dbReference>
<evidence type="ECO:0000313" key="2">
    <source>
        <dbReference type="EMBL" id="BAQ23350.1"/>
    </source>
</evidence>
<keyword evidence="1" id="KW-0472">Membrane</keyword>
<dbReference type="EMBL" id="AP014612">
    <property type="protein sequence ID" value="BAQ23350.1"/>
    <property type="molecule type" value="Genomic_DNA"/>
</dbReference>
<keyword evidence="1" id="KW-1133">Transmembrane helix</keyword>
<keyword evidence="1" id="KW-0812">Transmembrane</keyword>
<dbReference type="Gene3D" id="1.10.1760.20">
    <property type="match status" value="1"/>
</dbReference>
<dbReference type="KEGG" id="strg:SRT_00890"/>
<organism evidence="2 3">
    <name type="scientific">Streptococcus troglodytae</name>
    <dbReference type="NCBI Taxonomy" id="1111760"/>
    <lineage>
        <taxon>Bacteria</taxon>
        <taxon>Bacillati</taxon>
        <taxon>Bacillota</taxon>
        <taxon>Bacilli</taxon>
        <taxon>Lactobacillales</taxon>
        <taxon>Streptococcaceae</taxon>
        <taxon>Streptococcus</taxon>
    </lineage>
</organism>
<protein>
    <submittedName>
        <fullName evidence="2">Uncharacterized protein</fullName>
    </submittedName>
</protein>
<evidence type="ECO:0000256" key="1">
    <source>
        <dbReference type="SAM" id="Phobius"/>
    </source>
</evidence>
<evidence type="ECO:0000313" key="3">
    <source>
        <dbReference type="Proteomes" id="UP000217758"/>
    </source>
</evidence>
<name>A0A1L7LGU0_9STRE</name>
<gene>
    <name evidence="2" type="ORF">SRT_00890</name>
</gene>
<dbReference type="AlphaFoldDB" id="A0A1L7LGU0"/>
<sequence>MDWEKQFLGLALASLSMISIYLLCSIPMYGLGASIAGAWGNILQNFFGMFVGYTLSLAYRRVKP</sequence>
<accession>A0A1L7LGU0</accession>
<proteinExistence type="predicted"/>
<keyword evidence="3" id="KW-1185">Reference proteome</keyword>
<feature type="transmembrane region" description="Helical" evidence="1">
    <location>
        <begin position="7"/>
        <end position="30"/>
    </location>
</feature>
<feature type="transmembrane region" description="Helical" evidence="1">
    <location>
        <begin position="42"/>
        <end position="59"/>
    </location>
</feature>
<reference evidence="2 3" key="1">
    <citation type="journal article" date="2016" name="Microbiol. Immunol.">
        <title>Complete genome sequence of Streptococcus troglodytae TKU31 isolated from the oral cavity of a chimpanzee (Pan troglodytes).</title>
        <authorList>
            <person name="Okamoto M."/>
            <person name="Naito M."/>
            <person name="Miyanohara M."/>
            <person name="Imai S."/>
            <person name="Nomura Y."/>
            <person name="Saito W."/>
            <person name="Momoi Y."/>
            <person name="Takada K."/>
            <person name="Miyabe-Nishiwaki T."/>
            <person name="Tomonaga M."/>
            <person name="Hanada N."/>
        </authorList>
    </citation>
    <scope>NUCLEOTIDE SEQUENCE [LARGE SCALE GENOMIC DNA]</scope>
    <source>
        <strain evidence="3">TKU 31</strain>
    </source>
</reference>